<organism evidence="3 4">
    <name type="scientific">Aeromicrobium chenweiae</name>
    <dbReference type="NCBI Taxonomy" id="2079793"/>
    <lineage>
        <taxon>Bacteria</taxon>
        <taxon>Bacillati</taxon>
        <taxon>Actinomycetota</taxon>
        <taxon>Actinomycetes</taxon>
        <taxon>Propionibacteriales</taxon>
        <taxon>Nocardioidaceae</taxon>
        <taxon>Aeromicrobium</taxon>
    </lineage>
</organism>
<dbReference type="PANTHER" id="PTHR21666:SF289">
    <property type="entry name" value="L-ALA--D-GLU ENDOPEPTIDASE"/>
    <property type="match status" value="1"/>
</dbReference>
<accession>A0A2S0WNA7</accession>
<dbReference type="PANTHER" id="PTHR21666">
    <property type="entry name" value="PEPTIDASE-RELATED"/>
    <property type="match status" value="1"/>
</dbReference>
<dbReference type="Proteomes" id="UP000244384">
    <property type="component" value="Chromosome"/>
</dbReference>
<evidence type="ECO:0000313" key="3">
    <source>
        <dbReference type="EMBL" id="AWB92797.1"/>
    </source>
</evidence>
<dbReference type="InterPro" id="IPR016047">
    <property type="entry name" value="M23ase_b-sheet_dom"/>
</dbReference>
<protein>
    <recommendedName>
        <fullName evidence="2">M23ase beta-sheet core domain-containing protein</fullName>
    </recommendedName>
</protein>
<evidence type="ECO:0000259" key="2">
    <source>
        <dbReference type="Pfam" id="PF01551"/>
    </source>
</evidence>
<accession>A0A5F2EVZ4</accession>
<dbReference type="EMBL" id="CP026952">
    <property type="protein sequence ID" value="AWB92797.1"/>
    <property type="molecule type" value="Genomic_DNA"/>
</dbReference>
<evidence type="ECO:0000313" key="4">
    <source>
        <dbReference type="Proteomes" id="UP000244384"/>
    </source>
</evidence>
<evidence type="ECO:0000256" key="1">
    <source>
        <dbReference type="ARBA" id="ARBA00022729"/>
    </source>
</evidence>
<gene>
    <name evidence="3" type="ORF">C3E78_11610</name>
</gene>
<proteinExistence type="predicted"/>
<keyword evidence="4" id="KW-1185">Reference proteome</keyword>
<reference evidence="4" key="1">
    <citation type="submission" date="2018-01" db="EMBL/GenBank/DDBJ databases">
        <authorList>
            <person name="Li J."/>
        </authorList>
    </citation>
    <scope>NUCLEOTIDE SEQUENCE [LARGE SCALE GENOMIC DNA]</scope>
    <source>
        <strain evidence="4">592</strain>
    </source>
</reference>
<keyword evidence="1" id="KW-0732">Signal</keyword>
<dbReference type="CDD" id="cd12797">
    <property type="entry name" value="M23_peptidase"/>
    <property type="match status" value="2"/>
</dbReference>
<dbReference type="Pfam" id="PF01551">
    <property type="entry name" value="Peptidase_M23"/>
    <property type="match status" value="2"/>
</dbReference>
<dbReference type="Gene3D" id="2.70.70.10">
    <property type="entry name" value="Glucose Permease (Domain IIA)"/>
    <property type="match status" value="2"/>
</dbReference>
<feature type="domain" description="M23ase beta-sheet core" evidence="2">
    <location>
        <begin position="302"/>
        <end position="396"/>
    </location>
</feature>
<dbReference type="SUPFAM" id="SSF51261">
    <property type="entry name" value="Duplicated hybrid motif"/>
    <property type="match status" value="2"/>
</dbReference>
<feature type="domain" description="M23ase beta-sheet core" evidence="2">
    <location>
        <begin position="156"/>
        <end position="248"/>
    </location>
</feature>
<dbReference type="KEGG" id="aez:C3E78_11610"/>
<sequence>MVTTAMVVSPCGTRVPVLVDSPPAAVTWRLSCWGPLPTGRPGPHPHSALASNGGQAREFHFDEVSVPSLGHRSPRHEIHSPGARSGRPQPGREGLCRAIRGTWLVPMTRPLAALPIVLLLLPVAADPGTPETWSWPLDDHAVGERFDPPADEYGAGHRGIDLDGAVGDRVRAVAPGRVAFVGEVGGVPVISIDHGTERSTYQPVRARVRNGDAVRAGEVIGTLLGTHSHCAGPCLHLGRRVGHDYLDPLDLLGGARFRLISADGPPPSPPAGIGGDLQRPVGGPVTSPFGMRVHPLTGVRKLHDGTDFGVPCGTPVHAAAAGTVVDRGYAGAYGQRVVVRHSPGVETSYNHLSGISVAAGERVRPGQVIGRSGTTGLSTGCHLHLMLVKDGTPVDPMPHL</sequence>
<dbReference type="AlphaFoldDB" id="A0A2S0WNA7"/>
<dbReference type="InterPro" id="IPR011055">
    <property type="entry name" value="Dup_hybrid_motif"/>
</dbReference>
<dbReference type="InterPro" id="IPR050570">
    <property type="entry name" value="Cell_wall_metabolism_enzyme"/>
</dbReference>
<name>A0A2S0WNA7_9ACTN</name>
<dbReference type="GO" id="GO:0004222">
    <property type="term" value="F:metalloendopeptidase activity"/>
    <property type="evidence" value="ECO:0007669"/>
    <property type="project" value="TreeGrafter"/>
</dbReference>